<evidence type="ECO:0000313" key="4">
    <source>
        <dbReference type="EMBL" id="KKA30990.1"/>
    </source>
</evidence>
<organism evidence="4 5">
    <name type="scientific">Thielaviopsis punctulata</name>
    <dbReference type="NCBI Taxonomy" id="72032"/>
    <lineage>
        <taxon>Eukaryota</taxon>
        <taxon>Fungi</taxon>
        <taxon>Dikarya</taxon>
        <taxon>Ascomycota</taxon>
        <taxon>Pezizomycotina</taxon>
        <taxon>Sordariomycetes</taxon>
        <taxon>Hypocreomycetidae</taxon>
        <taxon>Microascales</taxon>
        <taxon>Ceratocystidaceae</taxon>
        <taxon>Thielaviopsis</taxon>
    </lineage>
</organism>
<evidence type="ECO:0000313" key="5">
    <source>
        <dbReference type="Proteomes" id="UP000033483"/>
    </source>
</evidence>
<proteinExistence type="inferred from homology"/>
<dbReference type="InterPro" id="IPR000352">
    <property type="entry name" value="Pep_chain_release_fac_I"/>
</dbReference>
<dbReference type="PANTHER" id="PTHR11075">
    <property type="entry name" value="PEPTIDE CHAIN RELEASE FACTOR"/>
    <property type="match status" value="1"/>
</dbReference>
<dbReference type="PANTHER" id="PTHR11075:SF54">
    <property type="entry name" value="LARGE RIBOSOMAL SUBUNIT PROTEIN ML62"/>
    <property type="match status" value="1"/>
</dbReference>
<comment type="similarity">
    <text evidence="1">Belongs to the prokaryotic/mitochondrial release factor family.</text>
</comment>
<keyword evidence="5" id="KW-1185">Reference proteome</keyword>
<dbReference type="Pfam" id="PF00472">
    <property type="entry name" value="RF-1"/>
    <property type="match status" value="1"/>
</dbReference>
<dbReference type="GO" id="GO:0070126">
    <property type="term" value="P:mitochondrial translational termination"/>
    <property type="evidence" value="ECO:0007669"/>
    <property type="project" value="TreeGrafter"/>
</dbReference>
<evidence type="ECO:0000256" key="1">
    <source>
        <dbReference type="ARBA" id="ARBA00010835"/>
    </source>
</evidence>
<dbReference type="GO" id="GO:0016150">
    <property type="term" value="F:translation release factor activity, codon nonspecific"/>
    <property type="evidence" value="ECO:0007669"/>
    <property type="project" value="TreeGrafter"/>
</dbReference>
<dbReference type="InterPro" id="IPR045853">
    <property type="entry name" value="Pep_chain_release_fac_I_sf"/>
</dbReference>
<dbReference type="EMBL" id="LAEV01000157">
    <property type="protein sequence ID" value="KKA30990.1"/>
    <property type="molecule type" value="Genomic_DNA"/>
</dbReference>
<dbReference type="InterPro" id="IPR052104">
    <property type="entry name" value="Mito_Release_Factor_mL62"/>
</dbReference>
<dbReference type="Gene3D" id="3.30.160.20">
    <property type="match status" value="1"/>
</dbReference>
<feature type="region of interest" description="Disordered" evidence="2">
    <location>
        <begin position="145"/>
        <end position="186"/>
    </location>
</feature>
<dbReference type="GO" id="GO:0004045">
    <property type="term" value="F:peptidyl-tRNA hydrolase activity"/>
    <property type="evidence" value="ECO:0007669"/>
    <property type="project" value="TreeGrafter"/>
</dbReference>
<feature type="domain" description="Prokaryotic-type class I peptide chain release factors" evidence="3">
    <location>
        <begin position="59"/>
        <end position="180"/>
    </location>
</feature>
<dbReference type="GO" id="GO:0005762">
    <property type="term" value="C:mitochondrial large ribosomal subunit"/>
    <property type="evidence" value="ECO:0007669"/>
    <property type="project" value="TreeGrafter"/>
</dbReference>
<comment type="caution">
    <text evidence="4">The sequence shown here is derived from an EMBL/GenBank/DDBJ whole genome shotgun (WGS) entry which is preliminary data.</text>
</comment>
<name>A0A0F4ZL86_9PEZI</name>
<dbReference type="SUPFAM" id="SSF75620">
    <property type="entry name" value="Release factor"/>
    <property type="match status" value="1"/>
</dbReference>
<reference evidence="4 5" key="1">
    <citation type="submission" date="2015-03" db="EMBL/GenBank/DDBJ databases">
        <authorList>
            <person name="Radwan O."/>
            <person name="Al-Naeli F.A."/>
            <person name="Rendon G.A."/>
            <person name="Fields C."/>
        </authorList>
    </citation>
    <scope>NUCLEOTIDE SEQUENCE [LARGE SCALE GENOMIC DNA]</scope>
    <source>
        <strain evidence="4">CR-DP1</strain>
    </source>
</reference>
<dbReference type="AlphaFoldDB" id="A0A0F4ZL86"/>
<feature type="compositionally biased region" description="Basic and acidic residues" evidence="2">
    <location>
        <begin position="149"/>
        <end position="164"/>
    </location>
</feature>
<evidence type="ECO:0000259" key="3">
    <source>
        <dbReference type="Pfam" id="PF00472"/>
    </source>
</evidence>
<dbReference type="SUPFAM" id="SSF110916">
    <property type="entry name" value="Peptidyl-tRNA hydrolase domain-like"/>
    <property type="match status" value="1"/>
</dbReference>
<feature type="compositionally biased region" description="Basic residues" evidence="2">
    <location>
        <begin position="165"/>
        <end position="180"/>
    </location>
</feature>
<gene>
    <name evidence="4" type="ORF">TD95_002944</name>
</gene>
<protein>
    <recommendedName>
        <fullName evidence="3">Prokaryotic-type class I peptide chain release factors domain-containing protein</fullName>
    </recommendedName>
</protein>
<accession>A0A0F4ZL86</accession>
<dbReference type="OrthoDB" id="270639at2759"/>
<dbReference type="Proteomes" id="UP000033483">
    <property type="component" value="Unassembled WGS sequence"/>
</dbReference>
<evidence type="ECO:0000256" key="2">
    <source>
        <dbReference type="SAM" id="MobiDB-lite"/>
    </source>
</evidence>
<sequence length="186" mass="21090">MASIPKYSAIFKRPFSLLQARLARYEAFAANIDPADLAEAREWAKKFGADSIPKGNTVFSRSSGPGGQHVNKTESKAITTWPIHEVAGLVPRLMRPILRKSKYYVENSDSLSFAAQTSRQRSSNVDENKAKFLAELMRMYHETVPGESDPAKAERHNKMQAFHDKRLKSKKMQSNKKQNRKSSYDI</sequence>